<dbReference type="PANTHER" id="PTHR47371">
    <property type="entry name" value="LIPOTEICHOIC ACID SYNTHASE"/>
    <property type="match status" value="1"/>
</dbReference>
<evidence type="ECO:0000313" key="1">
    <source>
        <dbReference type="EMBL" id="BBP90712.1"/>
    </source>
</evidence>
<sequence length="146" mass="16464">MYIPGVTDQHPKEIDTVGGQVDIRPTVLNLLGIDTSKQIQFGHDLLSKDTNDFTVLRDGSFITKDSIFTDGVCYNKETGEPVDDKNVCQSYEEKAKQELQFSDQIIYGDLLRFYDRNSPDHSPSKKEGETELKKGVLIDEKTSAIF</sequence>
<proteinExistence type="predicted"/>
<dbReference type="Gene3D" id="3.30.1120.170">
    <property type="match status" value="1"/>
</dbReference>
<organism evidence="1 2">
    <name type="scientific">Bacillus safensis</name>
    <dbReference type="NCBI Taxonomy" id="561879"/>
    <lineage>
        <taxon>Bacteria</taxon>
        <taxon>Bacillati</taxon>
        <taxon>Bacillota</taxon>
        <taxon>Bacilli</taxon>
        <taxon>Bacillales</taxon>
        <taxon>Bacillaceae</taxon>
        <taxon>Bacillus</taxon>
    </lineage>
</organism>
<evidence type="ECO:0000313" key="2">
    <source>
        <dbReference type="Proteomes" id="UP000464658"/>
    </source>
</evidence>
<dbReference type="PANTHER" id="PTHR47371:SF1">
    <property type="entry name" value="LIPOTEICHOIC ACID SYNTHASE-LIKE YQGS"/>
    <property type="match status" value="1"/>
</dbReference>
<dbReference type="AlphaFoldDB" id="A0A5S9MDP9"/>
<dbReference type="SUPFAM" id="SSF53649">
    <property type="entry name" value="Alkaline phosphatase-like"/>
    <property type="match status" value="1"/>
</dbReference>
<dbReference type="InterPro" id="IPR017850">
    <property type="entry name" value="Alkaline_phosphatase_core_sf"/>
</dbReference>
<dbReference type="EMBL" id="AP021906">
    <property type="protein sequence ID" value="BBP90712.1"/>
    <property type="molecule type" value="Genomic_DNA"/>
</dbReference>
<name>A0A5S9MDP9_BACIA</name>
<gene>
    <name evidence="1" type="ORF">BsIDN1_43300</name>
</gene>
<reference evidence="1 2" key="1">
    <citation type="submission" date="2019-12" db="EMBL/GenBank/DDBJ databases">
        <title>Full genome sequence of a Bacillus safensis strain isolated from commercially available natto in Indonesia.</title>
        <authorList>
            <person name="Yoshida M."/>
            <person name="Uomi M."/>
            <person name="Waturangi D."/>
            <person name="Ekaputri J.J."/>
            <person name="Setiamarga D.H.E."/>
        </authorList>
    </citation>
    <scope>NUCLEOTIDE SEQUENCE [LARGE SCALE GENOMIC DNA]</scope>
    <source>
        <strain evidence="1 2">IDN1</strain>
    </source>
</reference>
<protein>
    <recommendedName>
        <fullName evidence="3">Sulfatase N-terminal domain-containing protein</fullName>
    </recommendedName>
</protein>
<dbReference type="InterPro" id="IPR050448">
    <property type="entry name" value="OpgB/LTA_synthase_biosynth"/>
</dbReference>
<evidence type="ECO:0008006" key="3">
    <source>
        <dbReference type="Google" id="ProtNLM"/>
    </source>
</evidence>
<accession>A0A5S9MDP9</accession>
<dbReference type="Proteomes" id="UP000464658">
    <property type="component" value="Chromosome"/>
</dbReference>